<dbReference type="EMBL" id="POTC01000038">
    <property type="protein sequence ID" value="POF61972.1"/>
    <property type="molecule type" value="Genomic_DNA"/>
</dbReference>
<organism evidence="2 3">
    <name type="scientific">Novacetimonas maltaceti</name>
    <dbReference type="NCBI Taxonomy" id="1203393"/>
    <lineage>
        <taxon>Bacteria</taxon>
        <taxon>Pseudomonadati</taxon>
        <taxon>Pseudomonadota</taxon>
        <taxon>Alphaproteobacteria</taxon>
        <taxon>Acetobacterales</taxon>
        <taxon>Acetobacteraceae</taxon>
        <taxon>Novacetimonas</taxon>
    </lineage>
</organism>
<dbReference type="Proteomes" id="UP000237344">
    <property type="component" value="Unassembled WGS sequence"/>
</dbReference>
<sequence length="119" mass="13369">MITDATLRGHSPVLKVGPLVTIVFQLLFELIQLYTWVVLSACLFSFLLGFGILDPRQPVVWKIYNFLSRMTEPLLQPIRSILPAVANIDLSPLVLLLLIQYVLYPVLGKIYAMLMVGIA</sequence>
<keyword evidence="1" id="KW-1133">Transmembrane helix</keyword>
<reference evidence="2 3" key="1">
    <citation type="submission" date="2018-01" db="EMBL/GenBank/DDBJ databases">
        <title>Draft Genome Sequence of Komagataeibacter maltaceti LMG 1529, a Vinegar Producing Acetic Acid Bacterium Isolated from Malt Vinegar Brewery Acetifiers.</title>
        <authorList>
            <person name="Zhang Q."/>
            <person name="Hollensteiner J."/>
            <person name="Poehlein A."/>
            <person name="Daniel R."/>
        </authorList>
    </citation>
    <scope>NUCLEOTIDE SEQUENCE [LARGE SCALE GENOMIC DNA]</scope>
    <source>
        <strain evidence="2 3">LMG 1529</strain>
    </source>
</reference>
<dbReference type="InterPro" id="IPR003425">
    <property type="entry name" value="CCB3/YggT"/>
</dbReference>
<evidence type="ECO:0000313" key="2">
    <source>
        <dbReference type="EMBL" id="POF61972.1"/>
    </source>
</evidence>
<comment type="caution">
    <text evidence="2">The sequence shown here is derived from an EMBL/GenBank/DDBJ whole genome shotgun (WGS) entry which is preliminary data.</text>
</comment>
<keyword evidence="1" id="KW-0812">Transmembrane</keyword>
<feature type="transmembrane region" description="Helical" evidence="1">
    <location>
        <begin position="34"/>
        <end position="53"/>
    </location>
</feature>
<evidence type="ECO:0008006" key="4">
    <source>
        <dbReference type="Google" id="ProtNLM"/>
    </source>
</evidence>
<dbReference type="AlphaFoldDB" id="A0A2S3VZE3"/>
<evidence type="ECO:0000313" key="3">
    <source>
        <dbReference type="Proteomes" id="UP000237344"/>
    </source>
</evidence>
<protein>
    <recommendedName>
        <fullName evidence="4">YggT family protein</fullName>
    </recommendedName>
</protein>
<gene>
    <name evidence="2" type="ORF">KMAL_24200</name>
</gene>
<evidence type="ECO:0000256" key="1">
    <source>
        <dbReference type="SAM" id="Phobius"/>
    </source>
</evidence>
<dbReference type="GO" id="GO:0016020">
    <property type="term" value="C:membrane"/>
    <property type="evidence" value="ECO:0007669"/>
    <property type="project" value="InterPro"/>
</dbReference>
<dbReference type="Pfam" id="PF02325">
    <property type="entry name" value="CCB3_YggT"/>
    <property type="match status" value="1"/>
</dbReference>
<accession>A0A2S3VZE3</accession>
<keyword evidence="1" id="KW-0472">Membrane</keyword>
<proteinExistence type="predicted"/>
<keyword evidence="3" id="KW-1185">Reference proteome</keyword>
<name>A0A2S3VZE3_9PROT</name>